<dbReference type="RefSeq" id="WP_133883986.1">
    <property type="nucleotide sequence ID" value="NZ_MWIN01000016.1"/>
</dbReference>
<evidence type="ECO:0000313" key="2">
    <source>
        <dbReference type="EMBL" id="TDU23318.1"/>
    </source>
</evidence>
<dbReference type="AlphaFoldDB" id="A0A4R7NR94"/>
<sequence length="154" mass="17260">MTLLLLIGHGLLAVALLGAVTHQAVALRTWAPADPNRFLHRYRRVRALTFANAVPLLYAVVVLSGGLIYPDYRLDVRIPLEELNLRAMVGLFELKEHFGGIGLGTLPLYWYLWSSEATTPGHRRSCIVVTIFLAFTVWWDFLVGHVLNNLRGLA</sequence>
<organism evidence="2 3">
    <name type="scientific">Panacagrimonas perspica</name>
    <dbReference type="NCBI Taxonomy" id="381431"/>
    <lineage>
        <taxon>Bacteria</taxon>
        <taxon>Pseudomonadati</taxon>
        <taxon>Pseudomonadota</taxon>
        <taxon>Gammaproteobacteria</taxon>
        <taxon>Nevskiales</taxon>
        <taxon>Nevskiaceae</taxon>
        <taxon>Panacagrimonas</taxon>
    </lineage>
</organism>
<dbReference type="OrthoDB" id="8225779at2"/>
<keyword evidence="3" id="KW-1185">Reference proteome</keyword>
<keyword evidence="1" id="KW-0472">Membrane</keyword>
<gene>
    <name evidence="2" type="ORF">DFR24_4844</name>
</gene>
<keyword evidence="1" id="KW-1133">Transmembrane helix</keyword>
<proteinExistence type="predicted"/>
<accession>A0A4R7NR94</accession>
<reference evidence="2 3" key="1">
    <citation type="submission" date="2019-03" db="EMBL/GenBank/DDBJ databases">
        <title>Genomic Encyclopedia of Type Strains, Phase IV (KMG-IV): sequencing the most valuable type-strain genomes for metagenomic binning, comparative biology and taxonomic classification.</title>
        <authorList>
            <person name="Goeker M."/>
        </authorList>
    </citation>
    <scope>NUCLEOTIDE SEQUENCE [LARGE SCALE GENOMIC DNA]</scope>
    <source>
        <strain evidence="2 3">DSM 26377</strain>
    </source>
</reference>
<keyword evidence="1" id="KW-0812">Transmembrane</keyword>
<evidence type="ECO:0000313" key="3">
    <source>
        <dbReference type="Proteomes" id="UP000295341"/>
    </source>
</evidence>
<dbReference type="Proteomes" id="UP000295341">
    <property type="component" value="Unassembled WGS sequence"/>
</dbReference>
<protein>
    <submittedName>
        <fullName evidence="2">Uncharacterized protein</fullName>
    </submittedName>
</protein>
<comment type="caution">
    <text evidence="2">The sequence shown here is derived from an EMBL/GenBank/DDBJ whole genome shotgun (WGS) entry which is preliminary data.</text>
</comment>
<feature type="transmembrane region" description="Helical" evidence="1">
    <location>
        <begin position="126"/>
        <end position="147"/>
    </location>
</feature>
<name>A0A4R7NR94_9GAMM</name>
<feature type="transmembrane region" description="Helical" evidence="1">
    <location>
        <begin position="50"/>
        <end position="69"/>
    </location>
</feature>
<dbReference type="EMBL" id="SOBT01000013">
    <property type="protein sequence ID" value="TDU23318.1"/>
    <property type="molecule type" value="Genomic_DNA"/>
</dbReference>
<evidence type="ECO:0000256" key="1">
    <source>
        <dbReference type="SAM" id="Phobius"/>
    </source>
</evidence>